<feature type="domain" description="FAS1" evidence="2">
    <location>
        <begin position="18"/>
        <end position="152"/>
    </location>
</feature>
<dbReference type="PANTHER" id="PTHR10900">
    <property type="entry name" value="PERIOSTIN-RELATED"/>
    <property type="match status" value="1"/>
</dbReference>
<sequence length="635" mass="65328">MNSILSISLLLLLSVCSAQTLVEVLRQNSATTLLQLAKTDSQLFKSLSTFKGTVFAPTNDAFSAALKDGDRFTQDSTTDRVLKYHLIPDTVFERDAGFDGAEFLVSLNGSDVKVSGTANGIVVSSAWDAPQANVVKTSAFTGGVVHFIDQTLTPPLGIVEVAKAAGLTSLVSAVVQAGLARTIINLKDATVFAPSNEAIAQISSLVNTLSKEQLAQVLLLHVVPNQRLHSTDFATSALLTSSTEARVQVQKDAKGVAVSGPGNDVAARVVTADVLASVGIVMHVVDKVLLPAGMLGGMEPASEPSADVTTMKGTLRVGKLAAAAVEGEGAAGGASLIAVLKENKATTLLSLVQSDKPILNALADFKGTLFAPTDKALAASVAAGFNAKNLTLLSTVLKYHAIPTTVFAEKSFTGTQFLKSLEGDEVKASGSSAKGITITSAFGANTANVVSSKAFSGGIVHFIDATLTPPTDIVTVAKQAKLTALLNAIMSAGLVETIVNLKTATVFAPSDQAFAAISATASKLSKEQLKQVLLMHVVPGKLVHSTEAAEAKNLPSVGTAASGQMMISVQSDGTTVLVKGGGNKNPSKVVVADVVVMGPLVVHVIDQVLLPGNLSAGVGSIVVLNVAFWMALFIL</sequence>
<dbReference type="AlphaFoldDB" id="A0A507DRI8"/>
<comment type="caution">
    <text evidence="3">The sequence shown here is derived from an EMBL/GenBank/DDBJ whole genome shotgun (WGS) entry which is preliminary data.</text>
</comment>
<dbReference type="PROSITE" id="PS50213">
    <property type="entry name" value="FAS1"/>
    <property type="match status" value="4"/>
</dbReference>
<dbReference type="GO" id="GO:0005615">
    <property type="term" value="C:extracellular space"/>
    <property type="evidence" value="ECO:0007669"/>
    <property type="project" value="TreeGrafter"/>
</dbReference>
<dbReference type="SMART" id="SM00554">
    <property type="entry name" value="FAS1"/>
    <property type="match status" value="4"/>
</dbReference>
<dbReference type="SUPFAM" id="SSF82153">
    <property type="entry name" value="FAS1 domain"/>
    <property type="match status" value="4"/>
</dbReference>
<dbReference type="InterPro" id="IPR050904">
    <property type="entry name" value="Adhesion/Biosynth-related"/>
</dbReference>
<keyword evidence="1" id="KW-0732">Signal</keyword>
<reference evidence="3 4" key="1">
    <citation type="journal article" date="2019" name="Sci. Rep.">
        <title>Comparative genomics of chytrid fungi reveal insights into the obligate biotrophic and pathogenic lifestyle of Synchytrium endobioticum.</title>
        <authorList>
            <person name="van de Vossenberg B.T.L.H."/>
            <person name="Warris S."/>
            <person name="Nguyen H.D.T."/>
            <person name="van Gent-Pelzer M.P.E."/>
            <person name="Joly D.L."/>
            <person name="van de Geest H.C."/>
            <person name="Bonants P.J.M."/>
            <person name="Smith D.S."/>
            <person name="Levesque C.A."/>
            <person name="van der Lee T.A.J."/>
        </authorList>
    </citation>
    <scope>NUCLEOTIDE SEQUENCE [LARGE SCALE GENOMIC DNA]</scope>
    <source>
        <strain evidence="3 4">CBS 675.73</strain>
    </source>
</reference>
<accession>A0A507DRI8</accession>
<organism evidence="3 4">
    <name type="scientific">Chytriomyces confervae</name>
    <dbReference type="NCBI Taxonomy" id="246404"/>
    <lineage>
        <taxon>Eukaryota</taxon>
        <taxon>Fungi</taxon>
        <taxon>Fungi incertae sedis</taxon>
        <taxon>Chytridiomycota</taxon>
        <taxon>Chytridiomycota incertae sedis</taxon>
        <taxon>Chytridiomycetes</taxon>
        <taxon>Chytridiales</taxon>
        <taxon>Chytriomycetaceae</taxon>
        <taxon>Chytriomyces</taxon>
    </lineage>
</organism>
<gene>
    <name evidence="3" type="ORF">CcCBS67573_g09607</name>
</gene>
<evidence type="ECO:0000313" key="3">
    <source>
        <dbReference type="EMBL" id="TPX54156.1"/>
    </source>
</evidence>
<dbReference type="PANTHER" id="PTHR10900:SF77">
    <property type="entry name" value="FI19380P1"/>
    <property type="match status" value="1"/>
</dbReference>
<feature type="domain" description="FAS1" evidence="2">
    <location>
        <begin position="333"/>
        <end position="467"/>
    </location>
</feature>
<proteinExistence type="predicted"/>
<evidence type="ECO:0000256" key="1">
    <source>
        <dbReference type="SAM" id="SignalP"/>
    </source>
</evidence>
<dbReference type="STRING" id="246404.A0A507DRI8"/>
<evidence type="ECO:0000313" key="4">
    <source>
        <dbReference type="Proteomes" id="UP000320333"/>
    </source>
</evidence>
<evidence type="ECO:0000259" key="2">
    <source>
        <dbReference type="PROSITE" id="PS50213"/>
    </source>
</evidence>
<protein>
    <recommendedName>
        <fullName evidence="2">FAS1 domain-containing protein</fullName>
    </recommendedName>
</protein>
<dbReference type="OrthoDB" id="286301at2759"/>
<dbReference type="Gene3D" id="2.30.180.10">
    <property type="entry name" value="FAS1 domain"/>
    <property type="match status" value="4"/>
</dbReference>
<feature type="domain" description="FAS1" evidence="2">
    <location>
        <begin position="469"/>
        <end position="609"/>
    </location>
</feature>
<feature type="domain" description="FAS1" evidence="2">
    <location>
        <begin position="154"/>
        <end position="289"/>
    </location>
</feature>
<name>A0A507DRI8_9FUNG</name>
<dbReference type="EMBL" id="QEAP01000908">
    <property type="protein sequence ID" value="TPX54156.1"/>
    <property type="molecule type" value="Genomic_DNA"/>
</dbReference>
<dbReference type="Pfam" id="PF02469">
    <property type="entry name" value="Fasciclin"/>
    <property type="match status" value="4"/>
</dbReference>
<feature type="chain" id="PRO_5021452236" description="FAS1 domain-containing protein" evidence="1">
    <location>
        <begin position="19"/>
        <end position="635"/>
    </location>
</feature>
<dbReference type="Proteomes" id="UP000320333">
    <property type="component" value="Unassembled WGS sequence"/>
</dbReference>
<dbReference type="InterPro" id="IPR000782">
    <property type="entry name" value="FAS1_domain"/>
</dbReference>
<feature type="signal peptide" evidence="1">
    <location>
        <begin position="1"/>
        <end position="18"/>
    </location>
</feature>
<keyword evidence="4" id="KW-1185">Reference proteome</keyword>
<dbReference type="InterPro" id="IPR036378">
    <property type="entry name" value="FAS1_dom_sf"/>
</dbReference>